<gene>
    <name evidence="1" type="ORF">CLNEO_11150</name>
</gene>
<dbReference type="AlphaFoldDB" id="A0A136WHQ8"/>
<reference evidence="1 2" key="1">
    <citation type="submission" date="2016-01" db="EMBL/GenBank/DDBJ databases">
        <title>Genome sequence of Clostridium neopropionicum X4, DSM-3847.</title>
        <authorList>
            <person name="Poehlein A."/>
            <person name="Beck M.H."/>
            <person name="Bengelsdorf F.R."/>
            <person name="Daniel R."/>
            <person name="Duerre P."/>
        </authorList>
    </citation>
    <scope>NUCLEOTIDE SEQUENCE [LARGE SCALE GENOMIC DNA]</scope>
    <source>
        <strain evidence="1 2">DSM-3847</strain>
    </source>
</reference>
<evidence type="ECO:0000313" key="2">
    <source>
        <dbReference type="Proteomes" id="UP000070539"/>
    </source>
</evidence>
<dbReference type="EMBL" id="LRVM01000002">
    <property type="protein sequence ID" value="KXL53889.1"/>
    <property type="molecule type" value="Genomic_DNA"/>
</dbReference>
<dbReference type="PATRIC" id="fig|36847.3.peg.1297"/>
<evidence type="ECO:0000313" key="1">
    <source>
        <dbReference type="EMBL" id="KXL53889.1"/>
    </source>
</evidence>
<organism evidence="1 2">
    <name type="scientific">Anaerotignum neopropionicum</name>
    <dbReference type="NCBI Taxonomy" id="36847"/>
    <lineage>
        <taxon>Bacteria</taxon>
        <taxon>Bacillati</taxon>
        <taxon>Bacillota</taxon>
        <taxon>Clostridia</taxon>
        <taxon>Lachnospirales</taxon>
        <taxon>Anaerotignaceae</taxon>
        <taxon>Anaerotignum</taxon>
    </lineage>
</organism>
<protein>
    <submittedName>
        <fullName evidence="1">Uncharacterized protein</fullName>
    </submittedName>
</protein>
<sequence length="76" mass="8448">MIFDFKYSHAKGLPASNDIIITATRHVETVVLLSHKNADTHINVNVEFGEGDGKIPVGKIAEKAEEYRPSERVTLK</sequence>
<accession>A0A136WHQ8</accession>
<comment type="caution">
    <text evidence="1">The sequence shown here is derived from an EMBL/GenBank/DDBJ whole genome shotgun (WGS) entry which is preliminary data.</text>
</comment>
<proteinExistence type="predicted"/>
<name>A0A136WHQ8_9FIRM</name>
<dbReference type="Proteomes" id="UP000070539">
    <property type="component" value="Unassembled WGS sequence"/>
</dbReference>
<keyword evidence="2" id="KW-1185">Reference proteome</keyword>
<dbReference type="STRING" id="36847.CLNEO_11150"/>